<sequence>MSANAQLVNEFSVELMMDYGHFCLHGIGADDEERHLNLLDRAQVEPPSAGDGRMVVVTSPYQCNFGMPVTVEIFDAPPDNDDREQWQQVSQARLHVGPRRSLVLSSSVDGWTEVSPVEEGDYLVEMAGRGFADDPGPDGPADSWRIRLWPDDGTDPLPAQHWKAPTTPAPEVAPAEDAEQERREWGGEPIPALAELPTGLDWVRYDRPLAEAIAVMDEPDLRRLAAFCAVRAYECAGLAELPWIAPAMAALRAGDELPPPFHSMGATHKRFEAEFPYDTRTATATTGSAKQPNPFDNGPIHRPSCAVNAVSYAVEKPDPIIAAVFAFLLAARTFGNEVDILLADIRTEFGDRIPPV</sequence>
<dbReference type="RefSeq" id="WP_146229384.1">
    <property type="nucleotide sequence ID" value="NZ_QGTL01000007.1"/>
</dbReference>
<gene>
    <name evidence="2" type="ORF">DFR69_107396</name>
</gene>
<proteinExistence type="predicted"/>
<organism evidence="2 3">
    <name type="scientific">Nocardia neocaledoniensis</name>
    <dbReference type="NCBI Taxonomy" id="236511"/>
    <lineage>
        <taxon>Bacteria</taxon>
        <taxon>Bacillati</taxon>
        <taxon>Actinomycetota</taxon>
        <taxon>Actinomycetes</taxon>
        <taxon>Mycobacteriales</taxon>
        <taxon>Nocardiaceae</taxon>
        <taxon>Nocardia</taxon>
    </lineage>
</organism>
<dbReference type="EMBL" id="QGTL01000007">
    <property type="protein sequence ID" value="PWV73765.1"/>
    <property type="molecule type" value="Genomic_DNA"/>
</dbReference>
<reference evidence="2 3" key="1">
    <citation type="submission" date="2018-05" db="EMBL/GenBank/DDBJ databases">
        <title>Genomic Encyclopedia of Type Strains, Phase IV (KMG-IV): sequencing the most valuable type-strain genomes for metagenomic binning, comparative biology and taxonomic classification.</title>
        <authorList>
            <person name="Goeker M."/>
        </authorList>
    </citation>
    <scope>NUCLEOTIDE SEQUENCE [LARGE SCALE GENOMIC DNA]</scope>
    <source>
        <strain evidence="2 3">DSM 44717</strain>
    </source>
</reference>
<evidence type="ECO:0000313" key="2">
    <source>
        <dbReference type="EMBL" id="PWV73765.1"/>
    </source>
</evidence>
<feature type="region of interest" description="Disordered" evidence="1">
    <location>
        <begin position="155"/>
        <end position="176"/>
    </location>
</feature>
<evidence type="ECO:0000256" key="1">
    <source>
        <dbReference type="SAM" id="MobiDB-lite"/>
    </source>
</evidence>
<dbReference type="Proteomes" id="UP000246410">
    <property type="component" value="Unassembled WGS sequence"/>
</dbReference>
<accession>A0A317NF20</accession>
<feature type="compositionally biased region" description="Low complexity" evidence="1">
    <location>
        <begin position="164"/>
        <end position="173"/>
    </location>
</feature>
<protein>
    <submittedName>
        <fullName evidence="2">Uncharacterized protein</fullName>
    </submittedName>
</protein>
<keyword evidence="3" id="KW-1185">Reference proteome</keyword>
<comment type="caution">
    <text evidence="2">The sequence shown here is derived from an EMBL/GenBank/DDBJ whole genome shotgun (WGS) entry which is preliminary data.</text>
</comment>
<dbReference type="AlphaFoldDB" id="A0A317NF20"/>
<name>A0A317NF20_9NOCA</name>
<evidence type="ECO:0000313" key="3">
    <source>
        <dbReference type="Proteomes" id="UP000246410"/>
    </source>
</evidence>